<evidence type="ECO:0000256" key="7">
    <source>
        <dbReference type="SAM" id="MobiDB-lite"/>
    </source>
</evidence>
<dbReference type="Pfam" id="PF17917">
    <property type="entry name" value="RT_RNaseH"/>
    <property type="match status" value="1"/>
</dbReference>
<dbReference type="AlphaFoldDB" id="A0A6S7HR08"/>
<dbReference type="EMBL" id="CACRXK020005462">
    <property type="protein sequence ID" value="CAB4006273.1"/>
    <property type="molecule type" value="Genomic_DNA"/>
</dbReference>
<evidence type="ECO:0000256" key="1">
    <source>
        <dbReference type="ARBA" id="ARBA00022679"/>
    </source>
</evidence>
<dbReference type="PANTHER" id="PTHR47510">
    <property type="entry name" value="REVERSE TRANSCRIPTASE DOMAIN-CONTAINING PROTEIN"/>
    <property type="match status" value="1"/>
</dbReference>
<name>A0A6S7HR08_PARCT</name>
<keyword evidence="3" id="KW-0540">Nuclease</keyword>
<evidence type="ECO:0000259" key="8">
    <source>
        <dbReference type="Pfam" id="PF00078"/>
    </source>
</evidence>
<dbReference type="Pfam" id="PF20700">
    <property type="entry name" value="Mutator"/>
    <property type="match status" value="1"/>
</dbReference>
<dbReference type="SUPFAM" id="SSF56672">
    <property type="entry name" value="DNA/RNA polymerases"/>
    <property type="match status" value="1"/>
</dbReference>
<feature type="domain" description="Mutator-like transposase" evidence="10">
    <location>
        <begin position="799"/>
        <end position="870"/>
    </location>
</feature>
<reference evidence="11" key="1">
    <citation type="submission" date="2020-04" db="EMBL/GenBank/DDBJ databases">
        <authorList>
            <person name="Alioto T."/>
            <person name="Alioto T."/>
            <person name="Gomez Garrido J."/>
        </authorList>
    </citation>
    <scope>NUCLEOTIDE SEQUENCE</scope>
    <source>
        <strain evidence="11">A484AB</strain>
    </source>
</reference>
<evidence type="ECO:0000256" key="5">
    <source>
        <dbReference type="ARBA" id="ARBA00022801"/>
    </source>
</evidence>
<dbReference type="InterPro" id="IPR041373">
    <property type="entry name" value="RT_RNaseH"/>
</dbReference>
<organism evidence="11 12">
    <name type="scientific">Paramuricea clavata</name>
    <name type="common">Red gorgonian</name>
    <name type="synonym">Violescent sea-whip</name>
    <dbReference type="NCBI Taxonomy" id="317549"/>
    <lineage>
        <taxon>Eukaryota</taxon>
        <taxon>Metazoa</taxon>
        <taxon>Cnidaria</taxon>
        <taxon>Anthozoa</taxon>
        <taxon>Octocorallia</taxon>
        <taxon>Malacalcyonacea</taxon>
        <taxon>Plexauridae</taxon>
        <taxon>Paramuricea</taxon>
    </lineage>
</organism>
<evidence type="ECO:0000259" key="10">
    <source>
        <dbReference type="Pfam" id="PF20700"/>
    </source>
</evidence>
<dbReference type="InterPro" id="IPR049012">
    <property type="entry name" value="Mutator_transp_dom"/>
</dbReference>
<dbReference type="GO" id="GO:0004519">
    <property type="term" value="F:endonuclease activity"/>
    <property type="evidence" value="ECO:0007669"/>
    <property type="project" value="UniProtKB-KW"/>
</dbReference>
<sequence length="935" mass="106298">MVLSGRWNFATVAYASRLLSDVERRYSQIEREARAVKFGCLKFDHYLSGDPDFTIITDHKPLLGLYKPGSQPPPRIDRWAKRIQHLNFRLRYEPGPTPPRAHVNPSEHADTKMINAITTASLPRACTIEQVKEATAKDAKLQTVHKSLQSGTWNKDLGLFFSHRNEFFFSDGVLLRNNRIVIPRSLQQRVLELVHQGHEGVAKTKARLRTKRLRDGFLDILKFSNLMREFVSTKCPTNVLDSLKIANLNVNSLMKHLDEIRLILNNNALDILAINESKIDNLISNNEIHIDGFNIIRKDRNRFGGGVILYVRQNISFSDRIDLIPDELEMVCIELSLPYNKSLLIRDLNCDVNKTIPDPHTCKLQFLCSLYQIDQLIKESTRLTPKLATLIDLILTNRPENISRSGVIHLGISDHSLVYAVRKFTLPKGRQKIRQVRNFKKFVENDFIRDVSQLPWEMVYQFGDPNLCWQVWKSLLLDALNRHVPLRHKRIRNNPWELYKTLRNEVNINMRKAKSKYFCDKIQASSQMGDSPPLASIPKVVGSIPTVEREKKALTLSKHRMDQGGSCFRNTGISTLLPAAFNDGNILVTETDVSKLLYTIKTNKATGHDRIPAKLLKDCADVIAKSLSTIFNKSILSGSFPDDMKIAIVSPIYKSDCKSKPTNYRPVSVLSAVAKIFEKLISHQLSNYLESNKILVNQQSGFRKKHSTETSLLSVTNEWYLNMNKGYLNGVVFLDLKKAFDCVDHSILLRKLELYGIKGVELNWFKSYLSNRIQRSLSSHYNHITEKQKSFTVTLFDSQQTGKQWAKANTKSMMDASDEIHALKGSNDAGISQCGVSCDGTWQRRGHSSMNGCVTTLSIDTGKCLDVAVLKLLGIDPGTFCVAELEQQDHERVDKAEFKAQEENKKKRKIRRAQKKKNADKCSQKEGVTYAAGGF</sequence>
<dbReference type="Pfam" id="PF00078">
    <property type="entry name" value="RVT_1"/>
    <property type="match status" value="1"/>
</dbReference>
<dbReference type="OrthoDB" id="6016580at2759"/>
<dbReference type="InterPro" id="IPR036691">
    <property type="entry name" value="Endo/exonu/phosph_ase_sf"/>
</dbReference>
<dbReference type="InterPro" id="IPR043502">
    <property type="entry name" value="DNA/RNA_pol_sf"/>
</dbReference>
<accession>A0A6S7HR08</accession>
<keyword evidence="6" id="KW-0695">RNA-directed DNA polymerase</keyword>
<feature type="compositionally biased region" description="Basic and acidic residues" evidence="7">
    <location>
        <begin position="896"/>
        <end position="905"/>
    </location>
</feature>
<evidence type="ECO:0000259" key="9">
    <source>
        <dbReference type="Pfam" id="PF17917"/>
    </source>
</evidence>
<feature type="compositionally biased region" description="Basic residues" evidence="7">
    <location>
        <begin position="906"/>
        <end position="916"/>
    </location>
</feature>
<comment type="caution">
    <text evidence="11">The sequence shown here is derived from an EMBL/GenBank/DDBJ whole genome shotgun (WGS) entry which is preliminary data.</text>
</comment>
<dbReference type="SUPFAM" id="SSF56219">
    <property type="entry name" value="DNase I-like"/>
    <property type="match status" value="1"/>
</dbReference>
<dbReference type="GO" id="GO:0016787">
    <property type="term" value="F:hydrolase activity"/>
    <property type="evidence" value="ECO:0007669"/>
    <property type="project" value="UniProtKB-KW"/>
</dbReference>
<dbReference type="GO" id="GO:0003964">
    <property type="term" value="F:RNA-directed DNA polymerase activity"/>
    <property type="evidence" value="ECO:0007669"/>
    <property type="project" value="UniProtKB-KW"/>
</dbReference>
<feature type="domain" description="Reverse transcriptase RNase H-like" evidence="9">
    <location>
        <begin position="11"/>
        <end position="85"/>
    </location>
</feature>
<evidence type="ECO:0000313" key="12">
    <source>
        <dbReference type="Proteomes" id="UP001152795"/>
    </source>
</evidence>
<evidence type="ECO:0000256" key="6">
    <source>
        <dbReference type="ARBA" id="ARBA00022918"/>
    </source>
</evidence>
<feature type="domain" description="Reverse transcriptase" evidence="8">
    <location>
        <begin position="660"/>
        <end position="780"/>
    </location>
</feature>
<gene>
    <name evidence="11" type="ORF">PACLA_8A058122</name>
</gene>
<evidence type="ECO:0000256" key="3">
    <source>
        <dbReference type="ARBA" id="ARBA00022722"/>
    </source>
</evidence>
<keyword evidence="5" id="KW-0378">Hydrolase</keyword>
<dbReference type="Gene3D" id="3.60.10.10">
    <property type="entry name" value="Endonuclease/exonuclease/phosphatase"/>
    <property type="match status" value="1"/>
</dbReference>
<keyword evidence="1" id="KW-0808">Transferase</keyword>
<keyword evidence="4" id="KW-0255">Endonuclease</keyword>
<dbReference type="Proteomes" id="UP001152795">
    <property type="component" value="Unassembled WGS sequence"/>
</dbReference>
<dbReference type="Gene3D" id="1.10.340.70">
    <property type="match status" value="1"/>
</dbReference>
<evidence type="ECO:0000256" key="2">
    <source>
        <dbReference type="ARBA" id="ARBA00022695"/>
    </source>
</evidence>
<evidence type="ECO:0000256" key="4">
    <source>
        <dbReference type="ARBA" id="ARBA00022759"/>
    </source>
</evidence>
<protein>
    <submittedName>
        <fullName evidence="11">Uncharacterized protein</fullName>
    </submittedName>
</protein>
<dbReference type="InterPro" id="IPR000477">
    <property type="entry name" value="RT_dom"/>
</dbReference>
<keyword evidence="12" id="KW-1185">Reference proteome</keyword>
<feature type="region of interest" description="Disordered" evidence="7">
    <location>
        <begin position="896"/>
        <end position="923"/>
    </location>
</feature>
<evidence type="ECO:0000313" key="11">
    <source>
        <dbReference type="EMBL" id="CAB4006273.1"/>
    </source>
</evidence>
<dbReference type="PANTHER" id="PTHR47510:SF3">
    <property type="entry name" value="ENDO_EXONUCLEASE_PHOSPHATASE DOMAIN-CONTAINING PROTEIN"/>
    <property type="match status" value="1"/>
</dbReference>
<keyword evidence="2" id="KW-0548">Nucleotidyltransferase</keyword>
<proteinExistence type="predicted"/>